<feature type="transmembrane region" description="Helical" evidence="1">
    <location>
        <begin position="222"/>
        <end position="241"/>
    </location>
</feature>
<keyword evidence="1" id="KW-0812">Transmembrane</keyword>
<proteinExistence type="predicted"/>
<feature type="transmembrane region" description="Helical" evidence="1">
    <location>
        <begin position="12"/>
        <end position="32"/>
    </location>
</feature>
<dbReference type="EMBL" id="LT559118">
    <property type="protein sequence ID" value="SBO99850.1"/>
    <property type="molecule type" value="Genomic_DNA"/>
</dbReference>
<feature type="transmembrane region" description="Helical" evidence="1">
    <location>
        <begin position="141"/>
        <end position="165"/>
    </location>
</feature>
<sequence>MPLVPAAVLPGAANVATCAAVTAFLVVPVVVLRRRRWAPRLGAALLALLAVAAALPPLTGLGARSEEEFRHALTIAAAVGSPADVQALISSGSLSALPWDGDFLLLLALACLAGAGLLLALHRLLHHQARELLPLRWRWPLAMWGAALLLVSVPVAMMLGILGDWPSEAGMSFVDGACFGNVAELMAATAVLALLPHPIVVAVGFGLWALLAATGHRPTARVAGWLTVVPLVARDLMVSWLPVLDCTLSPDEVANPVTPGWVLYVLLPVVLILLAVRLRRAPR</sequence>
<keyword evidence="1" id="KW-0472">Membrane</keyword>
<dbReference type="AlphaFoldDB" id="A0A1M4ELX6"/>
<evidence type="ECO:0000256" key="1">
    <source>
        <dbReference type="SAM" id="Phobius"/>
    </source>
</evidence>
<evidence type="ECO:0000313" key="2">
    <source>
        <dbReference type="EMBL" id="SBO99850.1"/>
    </source>
</evidence>
<feature type="transmembrane region" description="Helical" evidence="1">
    <location>
        <begin position="261"/>
        <end position="278"/>
    </location>
</feature>
<organism evidence="2">
    <name type="scientific">Nonomuraea gerenzanensis</name>
    <dbReference type="NCBI Taxonomy" id="93944"/>
    <lineage>
        <taxon>Bacteria</taxon>
        <taxon>Bacillati</taxon>
        <taxon>Actinomycetota</taxon>
        <taxon>Actinomycetes</taxon>
        <taxon>Streptosporangiales</taxon>
        <taxon>Streptosporangiaceae</taxon>
        <taxon>Nonomuraea</taxon>
    </lineage>
</organism>
<feature type="transmembrane region" description="Helical" evidence="1">
    <location>
        <begin position="44"/>
        <end position="63"/>
    </location>
</feature>
<protein>
    <submittedName>
        <fullName evidence="2">Uncharacterized protein</fullName>
    </submittedName>
</protein>
<gene>
    <name evidence="2" type="ORF">BN4615_P9366</name>
</gene>
<name>A0A1M4ELX6_9ACTN</name>
<reference evidence="2" key="1">
    <citation type="submission" date="2016-04" db="EMBL/GenBank/DDBJ databases">
        <authorList>
            <person name="Evans L.H."/>
            <person name="Alamgir A."/>
            <person name="Owens N."/>
            <person name="Weber N.D."/>
            <person name="Virtaneva K."/>
            <person name="Barbian K."/>
            <person name="Babar A."/>
            <person name="Rosenke K."/>
        </authorList>
    </citation>
    <scope>NUCLEOTIDE SEQUENCE</scope>
    <source>
        <strain evidence="2">Nono1</strain>
    </source>
</reference>
<feature type="transmembrane region" description="Helical" evidence="1">
    <location>
        <begin position="103"/>
        <end position="121"/>
    </location>
</feature>
<feature type="transmembrane region" description="Helical" evidence="1">
    <location>
        <begin position="185"/>
        <end position="210"/>
    </location>
</feature>
<keyword evidence="1" id="KW-1133">Transmembrane helix</keyword>
<accession>A0A1M4ELX6</accession>